<dbReference type="OrthoDB" id="275715at2759"/>
<dbReference type="GeneID" id="20822704"/>
<feature type="compositionally biased region" description="Low complexity" evidence="1">
    <location>
        <begin position="244"/>
        <end position="255"/>
    </location>
</feature>
<dbReference type="HOGENOM" id="CLU_021381_0_0_1"/>
<feature type="compositionally biased region" description="Pro residues" evidence="1">
    <location>
        <begin position="695"/>
        <end position="710"/>
    </location>
</feature>
<feature type="compositionally biased region" description="Basic and acidic residues" evidence="1">
    <location>
        <begin position="645"/>
        <end position="658"/>
    </location>
</feature>
<feature type="region of interest" description="Disordered" evidence="1">
    <location>
        <begin position="1"/>
        <end position="28"/>
    </location>
</feature>
<protein>
    <recommendedName>
        <fullName evidence="4">Apopolysialoglycoprotein</fullName>
    </recommendedName>
</protein>
<feature type="compositionally biased region" description="Polar residues" evidence="1">
    <location>
        <begin position="478"/>
        <end position="492"/>
    </location>
</feature>
<feature type="compositionally biased region" description="Basic residues" evidence="1">
    <location>
        <begin position="221"/>
        <end position="243"/>
    </location>
</feature>
<feature type="region of interest" description="Disordered" evidence="1">
    <location>
        <begin position="476"/>
        <end position="530"/>
    </location>
</feature>
<feature type="compositionally biased region" description="Polar residues" evidence="1">
    <location>
        <begin position="281"/>
        <end position="296"/>
    </location>
</feature>
<name>F8N3D9_NEUT8</name>
<evidence type="ECO:0000256" key="1">
    <source>
        <dbReference type="SAM" id="MobiDB-lite"/>
    </source>
</evidence>
<feature type="compositionally biased region" description="Basic and acidic residues" evidence="1">
    <location>
        <begin position="758"/>
        <end position="767"/>
    </location>
</feature>
<evidence type="ECO:0000313" key="2">
    <source>
        <dbReference type="EMBL" id="EGO51746.1"/>
    </source>
</evidence>
<reference evidence="3" key="1">
    <citation type="journal article" date="2011" name="Genetics">
        <title>Massive changes in genome architecture accompany the transition to self-fertility in the filamentous fungus Neurospora tetrasperma.</title>
        <authorList>
            <person name="Ellison C.E."/>
            <person name="Stajich J.E."/>
            <person name="Jacobson D.J."/>
            <person name="Natvig D.O."/>
            <person name="Lapidus A."/>
            <person name="Foster B."/>
            <person name="Aerts A."/>
            <person name="Riley R."/>
            <person name="Lindquist E.A."/>
            <person name="Grigoriev I.V."/>
            <person name="Taylor J.W."/>
        </authorList>
    </citation>
    <scope>NUCLEOTIDE SEQUENCE [LARGE SCALE GENOMIC DNA]</scope>
    <source>
        <strain evidence="3">FGSC 2508 / P0657</strain>
    </source>
</reference>
<keyword evidence="3" id="KW-1185">Reference proteome</keyword>
<evidence type="ECO:0000313" key="3">
    <source>
        <dbReference type="Proteomes" id="UP000008065"/>
    </source>
</evidence>
<feature type="region of interest" description="Disordered" evidence="1">
    <location>
        <begin position="566"/>
        <end position="778"/>
    </location>
</feature>
<feature type="compositionally biased region" description="Acidic residues" evidence="1">
    <location>
        <begin position="353"/>
        <end position="365"/>
    </location>
</feature>
<feature type="compositionally biased region" description="Low complexity" evidence="1">
    <location>
        <begin position="618"/>
        <end position="635"/>
    </location>
</feature>
<dbReference type="VEuPathDB" id="FungiDB:NEUTE1DRAFT_113788"/>
<proteinExistence type="predicted"/>
<dbReference type="RefSeq" id="XP_009855389.1">
    <property type="nucleotide sequence ID" value="XM_009857087.1"/>
</dbReference>
<dbReference type="Proteomes" id="UP000008065">
    <property type="component" value="Unassembled WGS sequence"/>
</dbReference>
<dbReference type="AlphaFoldDB" id="F8N3D9"/>
<organism evidence="2 3">
    <name type="scientific">Neurospora tetrasperma (strain FGSC 2508 / ATCC MYA-4615 / P0657)</name>
    <dbReference type="NCBI Taxonomy" id="510951"/>
    <lineage>
        <taxon>Eukaryota</taxon>
        <taxon>Fungi</taxon>
        <taxon>Dikarya</taxon>
        <taxon>Ascomycota</taxon>
        <taxon>Pezizomycotina</taxon>
        <taxon>Sordariomycetes</taxon>
        <taxon>Sordariomycetidae</taxon>
        <taxon>Sordariales</taxon>
        <taxon>Sordariaceae</taxon>
        <taxon>Neurospora</taxon>
    </lineage>
</organism>
<feature type="region of interest" description="Disordered" evidence="1">
    <location>
        <begin position="211"/>
        <end position="421"/>
    </location>
</feature>
<accession>F8N3D9</accession>
<feature type="compositionally biased region" description="Low complexity" evidence="1">
    <location>
        <begin position="729"/>
        <end position="740"/>
    </location>
</feature>
<sequence length="778" mass="81604">MAPTYHRSAAQTRRGARSGFPEHDDFEGLPVRQWRQEWVNVTPPQPAEATQKNDIWDVELPFGMPKETKLLPTHSQELLRAARSGRLYKRPAPTDDDDENVDIDNIKGDKKESDAAAEGFTVKMWKQTPRNIEGPAESHLAKRHKNTVTLPPKSRLVQIAQGPTVTRATVRRIDAAGNPYEQTITLAEGQQVDGEIISTTVVPAPVAAAEVAAQAAPPAPVRRRPPPPKRKAKGPGRGRKKGKLPLPTTTRPEPTSVEAGDAEVKIEGTPVNGIKIEETGDSANQDSEMADSSQIPSDDDDGDDGDEGEEEGDADESMAEGDTPGVDTSISQDQDQEMGDAGALEVIRPSSTEESEERDAGNEEDTAARSRLGSSLAPPTLGSLASMRLEGSPLKNVMIRSPTEPPESRSDVPGVEGSFFPSTAVDDVKSEVTAAAKEFDTQDNSVSAAFLSEVVVEAEQPVADAVDVTTGTIAMDVDTNSEQQQPAESTPSAEAKVEDLGAALDLPGLRPEAPTSISTSTTSSTAGTTTEMFTTATETASALIESSSVPADAPMEEVDVLREQLSDDAVPTIAEPLLQPPDSPALLPTATTEDEDDGLNLLGSLERELDRQEEVSRAGSAASGAGTGAAAGATTKQESNGGVDNQKDTKAGEEKPLSEPETQGAAGEDGGNTAESDKVGTEATVDVTDIADAADPPPPPPPHPPSPSPPATAASDEEKPKEATAGTPAESQEAAKQQEQGQKEDGPASTALSADGDSVLKESEPESVHQVVEPPKQE</sequence>
<feature type="compositionally biased region" description="Basic and acidic residues" evidence="1">
    <location>
        <begin position="605"/>
        <end position="616"/>
    </location>
</feature>
<dbReference type="EMBL" id="GL891382">
    <property type="protein sequence ID" value="EGO51746.1"/>
    <property type="molecule type" value="Genomic_DNA"/>
</dbReference>
<evidence type="ECO:0008006" key="4">
    <source>
        <dbReference type="Google" id="ProtNLM"/>
    </source>
</evidence>
<feature type="compositionally biased region" description="Acidic residues" evidence="1">
    <location>
        <begin position="297"/>
        <end position="319"/>
    </location>
</feature>
<dbReference type="KEGG" id="nte:NEUTE1DRAFT113788"/>
<feature type="compositionally biased region" description="Low complexity" evidence="1">
    <location>
        <begin position="512"/>
        <end position="530"/>
    </location>
</feature>
<gene>
    <name evidence="2" type="ORF">NEUTE1DRAFT_113788</name>
</gene>